<name>A0A381PAN0_9ZZZZ</name>
<dbReference type="PANTHER" id="PTHR34071">
    <property type="entry name" value="5-NITROIMIDAZOLE ANTIBIOTICS RESISTANCE PROTEIN, NIMA-FAMILY-RELATED PROTEIN-RELATED"/>
    <property type="match status" value="1"/>
</dbReference>
<dbReference type="InterPro" id="IPR024747">
    <property type="entry name" value="Pyridox_Oxase-rel"/>
</dbReference>
<dbReference type="InterPro" id="IPR012349">
    <property type="entry name" value="Split_barrel_FMN-bd"/>
</dbReference>
<evidence type="ECO:0008006" key="2">
    <source>
        <dbReference type="Google" id="ProtNLM"/>
    </source>
</evidence>
<dbReference type="EMBL" id="UINC01000915">
    <property type="protein sequence ID" value="SUZ63367.1"/>
    <property type="molecule type" value="Genomic_DNA"/>
</dbReference>
<sequence>MKNYSINHQNKVKQLRENANYEKKVVHQILDAGLVAHVAFNQDDHPIVVPMIYGRENETIFLHGARKARIIRMLEKTHTASLNVTLLDGIVFARSTFNSSMNYRSATIFGVPKLIDDRDEKLHAMQTISEHTMPGRWNEVRASKDREIKMTGVIKLAIESASAKVSSGMPEDEDEDYEIPIWAGVLPIKSQLGIVEDDDRLLPNIEPSAAVLAMQNRII</sequence>
<organism evidence="1">
    <name type="scientific">marine metagenome</name>
    <dbReference type="NCBI Taxonomy" id="408172"/>
    <lineage>
        <taxon>unclassified sequences</taxon>
        <taxon>metagenomes</taxon>
        <taxon>ecological metagenomes</taxon>
    </lineage>
</organism>
<dbReference type="AlphaFoldDB" id="A0A381PAN0"/>
<dbReference type="SUPFAM" id="SSF50475">
    <property type="entry name" value="FMN-binding split barrel"/>
    <property type="match status" value="1"/>
</dbReference>
<accession>A0A381PAN0</accession>
<protein>
    <recommendedName>
        <fullName evidence="2">Pyridoxamine 5'-phosphate oxidase putative domain-containing protein</fullName>
    </recommendedName>
</protein>
<dbReference type="PANTHER" id="PTHR34071:SF2">
    <property type="entry name" value="FLAVIN-NUCLEOTIDE-BINDING PROTEIN"/>
    <property type="match status" value="1"/>
</dbReference>
<evidence type="ECO:0000313" key="1">
    <source>
        <dbReference type="EMBL" id="SUZ63367.1"/>
    </source>
</evidence>
<dbReference type="Gene3D" id="2.30.110.10">
    <property type="entry name" value="Electron Transport, Fmn-binding Protein, Chain A"/>
    <property type="match status" value="1"/>
</dbReference>
<reference evidence="1" key="1">
    <citation type="submission" date="2018-05" db="EMBL/GenBank/DDBJ databases">
        <authorList>
            <person name="Lanie J.A."/>
            <person name="Ng W.-L."/>
            <person name="Kazmierczak K.M."/>
            <person name="Andrzejewski T.M."/>
            <person name="Davidsen T.M."/>
            <person name="Wayne K.J."/>
            <person name="Tettelin H."/>
            <person name="Glass J.I."/>
            <person name="Rusch D."/>
            <person name="Podicherti R."/>
            <person name="Tsui H.-C.T."/>
            <person name="Winkler M.E."/>
        </authorList>
    </citation>
    <scope>NUCLEOTIDE SEQUENCE</scope>
</reference>
<gene>
    <name evidence="1" type="ORF">METZ01_LOCUS16221</name>
</gene>
<dbReference type="Pfam" id="PF12900">
    <property type="entry name" value="Pyridox_ox_2"/>
    <property type="match status" value="1"/>
</dbReference>
<proteinExistence type="predicted"/>